<dbReference type="PANTHER" id="PTHR40053:SF1">
    <property type="entry name" value="SPORULATION-CONTROL PROTEIN SPO0M"/>
    <property type="match status" value="1"/>
</dbReference>
<dbReference type="EMBL" id="JACEIP010000014">
    <property type="protein sequence ID" value="MBA4543331.1"/>
    <property type="molecule type" value="Genomic_DNA"/>
</dbReference>
<dbReference type="Proteomes" id="UP000530514">
    <property type="component" value="Unassembled WGS sequence"/>
</dbReference>
<dbReference type="Pfam" id="PF07070">
    <property type="entry name" value="Spo0M"/>
    <property type="match status" value="1"/>
</dbReference>
<dbReference type="RefSeq" id="WP_033100052.1">
    <property type="nucleotide sequence ID" value="NZ_JACEIP010000014.1"/>
</dbReference>
<dbReference type="InterPro" id="IPR009776">
    <property type="entry name" value="Spore_0_M"/>
</dbReference>
<gene>
    <name evidence="1" type="ORF">H1164_10530</name>
</gene>
<comment type="caution">
    <text evidence="1">The sequence shown here is derived from an EMBL/GenBank/DDBJ whole genome shotgun (WGS) entry which is preliminary data.</text>
</comment>
<protein>
    <submittedName>
        <fullName evidence="1">Sporulation protein</fullName>
    </submittedName>
</protein>
<dbReference type="PANTHER" id="PTHR40053">
    <property type="entry name" value="SPORULATION-CONTROL PROTEIN SPO0M"/>
    <property type="match status" value="1"/>
</dbReference>
<name>A0A7W2AI15_9BACL</name>
<dbReference type="AlphaFoldDB" id="A0A7W2AI15"/>
<evidence type="ECO:0000313" key="1">
    <source>
        <dbReference type="EMBL" id="MBA4543331.1"/>
    </source>
</evidence>
<organism evidence="1 2">
    <name type="scientific">Thermoactinomyces daqus</name>
    <dbReference type="NCBI Taxonomy" id="1329516"/>
    <lineage>
        <taxon>Bacteria</taxon>
        <taxon>Bacillati</taxon>
        <taxon>Bacillota</taxon>
        <taxon>Bacilli</taxon>
        <taxon>Bacillales</taxon>
        <taxon>Thermoactinomycetaceae</taxon>
        <taxon>Thermoactinomyces</taxon>
    </lineage>
</organism>
<sequence length="235" mass="26481">MIKNFLASLGFGAAQVDLVLDRENLTMGEPVTGKIVLKGGEVKQVMEGLRVHFCLASAYPSGGQRVDVNEVVAKITVFEEDVVIKPEELREYPFEFVCPRHLPVSSVNTRFFFQTDLEIKSGVDAEDRDIVDVYASGLQGHFLDGFARLGFKHHNEAYTGKEKDGFQIIHFRPTSWLSGEIETLGIKYQPAAVDHWISGTYELKGKEGRFHFSAEELATLEHAAETLRQFFQRKL</sequence>
<accession>A0A7W2AI15</accession>
<reference evidence="1 2" key="1">
    <citation type="submission" date="2020-07" db="EMBL/GenBank/DDBJ databases">
        <authorList>
            <person name="Feng H."/>
        </authorList>
    </citation>
    <scope>NUCLEOTIDE SEQUENCE [LARGE SCALE GENOMIC DNA]</scope>
    <source>
        <strain evidence="2">s-11</strain>
    </source>
</reference>
<evidence type="ECO:0000313" key="2">
    <source>
        <dbReference type="Proteomes" id="UP000530514"/>
    </source>
</evidence>
<keyword evidence="2" id="KW-1185">Reference proteome</keyword>
<dbReference type="OrthoDB" id="2988706at2"/>
<proteinExistence type="predicted"/>